<dbReference type="EMBL" id="PKPP01014007">
    <property type="protein sequence ID" value="PWA40164.1"/>
    <property type="molecule type" value="Genomic_DNA"/>
</dbReference>
<reference evidence="3 4" key="1">
    <citation type="journal article" date="2018" name="Mol. Plant">
        <title>The genome of Artemisia annua provides insight into the evolution of Asteraceae family and artemisinin biosynthesis.</title>
        <authorList>
            <person name="Shen Q."/>
            <person name="Zhang L."/>
            <person name="Liao Z."/>
            <person name="Wang S."/>
            <person name="Yan T."/>
            <person name="Shi P."/>
            <person name="Liu M."/>
            <person name="Fu X."/>
            <person name="Pan Q."/>
            <person name="Wang Y."/>
            <person name="Lv Z."/>
            <person name="Lu X."/>
            <person name="Zhang F."/>
            <person name="Jiang W."/>
            <person name="Ma Y."/>
            <person name="Chen M."/>
            <person name="Hao X."/>
            <person name="Li L."/>
            <person name="Tang Y."/>
            <person name="Lv G."/>
            <person name="Zhou Y."/>
            <person name="Sun X."/>
            <person name="Brodelius P.E."/>
            <person name="Rose J.K.C."/>
            <person name="Tang K."/>
        </authorList>
    </citation>
    <scope>NUCLEOTIDE SEQUENCE [LARGE SCALE GENOMIC DNA]</scope>
    <source>
        <strain evidence="4">cv. Huhao1</strain>
        <tissue evidence="3">Leaf</tissue>
    </source>
</reference>
<dbReference type="InterPro" id="IPR032867">
    <property type="entry name" value="DYW_dom"/>
</dbReference>
<dbReference type="GO" id="GO:0008270">
    <property type="term" value="F:zinc ion binding"/>
    <property type="evidence" value="ECO:0007669"/>
    <property type="project" value="InterPro"/>
</dbReference>
<protein>
    <submittedName>
        <fullName evidence="3">Tetratricopeptide-like helical domain, DYW domain protein</fullName>
    </submittedName>
</protein>
<organism evidence="3 4">
    <name type="scientific">Artemisia annua</name>
    <name type="common">Sweet wormwood</name>
    <dbReference type="NCBI Taxonomy" id="35608"/>
    <lineage>
        <taxon>Eukaryota</taxon>
        <taxon>Viridiplantae</taxon>
        <taxon>Streptophyta</taxon>
        <taxon>Embryophyta</taxon>
        <taxon>Tracheophyta</taxon>
        <taxon>Spermatophyta</taxon>
        <taxon>Magnoliopsida</taxon>
        <taxon>eudicotyledons</taxon>
        <taxon>Gunneridae</taxon>
        <taxon>Pentapetalae</taxon>
        <taxon>asterids</taxon>
        <taxon>campanulids</taxon>
        <taxon>Asterales</taxon>
        <taxon>Asteraceae</taxon>
        <taxon>Asteroideae</taxon>
        <taxon>Anthemideae</taxon>
        <taxon>Artemisiinae</taxon>
        <taxon>Artemisia</taxon>
    </lineage>
</organism>
<name>A0A2U1KTT5_ARTAN</name>
<sequence length="94" mass="10833">MGYVPDLRWVLHDEDDERKMARLSSHSEKLAIAFGLICVSSGSPILITKNLRICGDCHEFSKYISKLSRRTIIIRDASRFHHFVDGSCSCKDYW</sequence>
<evidence type="ECO:0000256" key="1">
    <source>
        <dbReference type="ARBA" id="ARBA00006643"/>
    </source>
</evidence>
<dbReference type="STRING" id="35608.A0A2U1KTT5"/>
<feature type="domain" description="DYW" evidence="2">
    <location>
        <begin position="2"/>
        <end position="94"/>
    </location>
</feature>
<comment type="similarity">
    <text evidence="1">Belongs to the PPR family. PCMP-H subfamily.</text>
</comment>
<dbReference type="Proteomes" id="UP000245207">
    <property type="component" value="Unassembled WGS sequence"/>
</dbReference>
<dbReference type="AlphaFoldDB" id="A0A2U1KTT5"/>
<evidence type="ECO:0000259" key="2">
    <source>
        <dbReference type="Pfam" id="PF14432"/>
    </source>
</evidence>
<evidence type="ECO:0000313" key="4">
    <source>
        <dbReference type="Proteomes" id="UP000245207"/>
    </source>
</evidence>
<accession>A0A2U1KTT5</accession>
<comment type="caution">
    <text evidence="3">The sequence shown here is derived from an EMBL/GenBank/DDBJ whole genome shotgun (WGS) entry which is preliminary data.</text>
</comment>
<dbReference type="Pfam" id="PF14432">
    <property type="entry name" value="DYW_deaminase"/>
    <property type="match status" value="1"/>
</dbReference>
<keyword evidence="4" id="KW-1185">Reference proteome</keyword>
<evidence type="ECO:0000313" key="3">
    <source>
        <dbReference type="EMBL" id="PWA40164.1"/>
    </source>
</evidence>
<gene>
    <name evidence="3" type="ORF">CTI12_AA561080</name>
</gene>
<proteinExistence type="inferred from homology"/>
<dbReference type="OrthoDB" id="1887476at2759"/>